<name>A0ABV4CAJ9_9MYCO</name>
<protein>
    <recommendedName>
        <fullName evidence="3">TetR family transcriptional regulator</fullName>
    </recommendedName>
</protein>
<evidence type="ECO:0008006" key="3">
    <source>
        <dbReference type="Google" id="ProtNLM"/>
    </source>
</evidence>
<evidence type="ECO:0000313" key="2">
    <source>
        <dbReference type="Proteomes" id="UP001564760"/>
    </source>
</evidence>
<evidence type="ECO:0000313" key="1">
    <source>
        <dbReference type="EMBL" id="MEY8018937.1"/>
    </source>
</evidence>
<dbReference type="EMBL" id="JBGEDP010000002">
    <property type="protein sequence ID" value="MEY8018937.1"/>
    <property type="molecule type" value="Genomic_DNA"/>
</dbReference>
<keyword evidence="2" id="KW-1185">Reference proteome</keyword>
<dbReference type="RefSeq" id="WP_369741985.1">
    <property type="nucleotide sequence ID" value="NZ_JBGEDP010000002.1"/>
</dbReference>
<organism evidence="1 2">
    <name type="scientific">Mycobacterium servetii</name>
    <dbReference type="NCBI Taxonomy" id="3237418"/>
    <lineage>
        <taxon>Bacteria</taxon>
        <taxon>Bacillati</taxon>
        <taxon>Actinomycetota</taxon>
        <taxon>Actinomycetes</taxon>
        <taxon>Mycobacteriales</taxon>
        <taxon>Mycobacteriaceae</taxon>
        <taxon>Mycobacterium</taxon>
    </lineage>
</organism>
<accession>A0ABV4CAJ9</accession>
<comment type="caution">
    <text evidence="1">The sequence shown here is derived from an EMBL/GenBank/DDBJ whole genome shotgun (WGS) entry which is preliminary data.</text>
</comment>
<reference evidence="1 2" key="1">
    <citation type="submission" date="2024-08" db="EMBL/GenBank/DDBJ databases">
        <title>Mycobacterium servetensis sp. nov., a novel rapid-growing mycobacterial species recovered from a human patient in Zaragoza, Spain.</title>
        <authorList>
            <person name="Tristancho-Baro A.I."/>
            <person name="Buenestado-Serrano S."/>
            <person name="Garcia De Viedma D."/>
            <person name="Milagro-Beamonte A."/>
            <person name="Burillo N."/>
            <person name="Sanz S."/>
            <person name="Lopez-Calleja A.I."/>
            <person name="Penas-Utrilla D."/>
            <person name="Guardingo M."/>
            <person name="Garcia M.J."/>
            <person name="Vinuelas-Bayon J."/>
        </authorList>
    </citation>
    <scope>NUCLEOTIDE SEQUENCE [LARGE SCALE GENOMIC DNA]</scope>
    <source>
        <strain evidence="2">HUMS_12744610</strain>
    </source>
</reference>
<proteinExistence type="predicted"/>
<dbReference type="Proteomes" id="UP001564760">
    <property type="component" value="Unassembled WGS sequence"/>
</dbReference>
<sequence>MDGDELNLVERAVNAYLDFLEGIGPRPTFDDLRDDDRRCAVAVINIVLAGQGNDLSRETPTVEELLEGTEFQLRAELDSD</sequence>
<gene>
    <name evidence="1" type="ORF">AB8998_30265</name>
</gene>